<dbReference type="RefSeq" id="WP_367636091.1">
    <property type="nucleotide sequence ID" value="NZ_JBFNQN010000001.1"/>
</dbReference>
<accession>A0ABV3P1L9</accession>
<sequence>MDGVAAQGGPGGGAGGRARVYRTLRSAHLEQALQLAPALVVHRQRRYDFDETLAARLDVVQAGPWAAALLLLRRGVRQVEVNEPLMRGAVRDTARTVAALRLVGALTGRRVQVVAYGIENLDPYAAPLPSPRWRAAAARDLDRRLSRFVWRRLDRFASGTAAARDLYAATLPATRAAQRLVPAVPAPCDCPPQDRPAGRVLFLGAFSERKGFADLRRAWPGVTATCPHARLQLVGQGAMLAEAERWAAQDPTVELLLDPPRTRVHEELRRAAVLVLPSRRTVRWREQVGRPLVEGLAHGCTVVTTTETGLAPWLAEHGHTVLAPDRVDPPADGLTTALADAVRAGRSAAAVLADLPVRDGRLAADDWLFEDAGLTRG</sequence>
<gene>
    <name evidence="1" type="ORF">AB1207_02005</name>
</gene>
<evidence type="ECO:0000313" key="1">
    <source>
        <dbReference type="EMBL" id="MEW9263512.1"/>
    </source>
</evidence>
<dbReference type="EC" id="2.4.-.-" evidence="1"/>
<comment type="caution">
    <text evidence="1">The sequence shown here is derived from an EMBL/GenBank/DDBJ whole genome shotgun (WGS) entry which is preliminary data.</text>
</comment>
<dbReference type="GO" id="GO:0016757">
    <property type="term" value="F:glycosyltransferase activity"/>
    <property type="evidence" value="ECO:0007669"/>
    <property type="project" value="UniProtKB-KW"/>
</dbReference>
<name>A0ABV3P1L9_9ACTN</name>
<keyword evidence="2" id="KW-1185">Reference proteome</keyword>
<dbReference type="PANTHER" id="PTHR12526:SF636">
    <property type="entry name" value="BLL3647 PROTEIN"/>
    <property type="match status" value="1"/>
</dbReference>
<protein>
    <submittedName>
        <fullName evidence="1">Glycosyltransferase</fullName>
        <ecNumber evidence="1">2.4.-.-</ecNumber>
    </submittedName>
</protein>
<evidence type="ECO:0000313" key="2">
    <source>
        <dbReference type="Proteomes" id="UP001555826"/>
    </source>
</evidence>
<dbReference type="PANTHER" id="PTHR12526">
    <property type="entry name" value="GLYCOSYLTRANSFERASE"/>
    <property type="match status" value="1"/>
</dbReference>
<dbReference type="EMBL" id="JBFNQN010000001">
    <property type="protein sequence ID" value="MEW9263512.1"/>
    <property type="molecule type" value="Genomic_DNA"/>
</dbReference>
<dbReference type="Proteomes" id="UP001555826">
    <property type="component" value="Unassembled WGS sequence"/>
</dbReference>
<proteinExistence type="predicted"/>
<dbReference type="Pfam" id="PF13692">
    <property type="entry name" value="Glyco_trans_1_4"/>
    <property type="match status" value="1"/>
</dbReference>
<dbReference type="SUPFAM" id="SSF53756">
    <property type="entry name" value="UDP-Glycosyltransferase/glycogen phosphorylase"/>
    <property type="match status" value="1"/>
</dbReference>
<reference evidence="1 2" key="1">
    <citation type="submission" date="2024-07" db="EMBL/GenBank/DDBJ databases">
        <authorList>
            <person name="Thanompreechachai J."/>
            <person name="Duangmal K."/>
        </authorList>
    </citation>
    <scope>NUCLEOTIDE SEQUENCE [LARGE SCALE GENOMIC DNA]</scope>
    <source>
        <strain evidence="1 2">KCTC 19886</strain>
    </source>
</reference>
<organism evidence="1 2">
    <name type="scientific">Kineococcus endophyticus</name>
    <dbReference type="NCBI Taxonomy" id="1181883"/>
    <lineage>
        <taxon>Bacteria</taxon>
        <taxon>Bacillati</taxon>
        <taxon>Actinomycetota</taxon>
        <taxon>Actinomycetes</taxon>
        <taxon>Kineosporiales</taxon>
        <taxon>Kineosporiaceae</taxon>
        <taxon>Kineococcus</taxon>
    </lineage>
</organism>
<dbReference type="Gene3D" id="3.40.50.2000">
    <property type="entry name" value="Glycogen Phosphorylase B"/>
    <property type="match status" value="1"/>
</dbReference>
<keyword evidence="1" id="KW-0328">Glycosyltransferase</keyword>
<keyword evidence="1" id="KW-0808">Transferase</keyword>